<feature type="transmembrane region" description="Helical" evidence="1">
    <location>
        <begin position="76"/>
        <end position="96"/>
    </location>
</feature>
<accession>A0ABY5M8Q3</accession>
<feature type="domain" description="DUF6542" evidence="2">
    <location>
        <begin position="19"/>
        <end position="134"/>
    </location>
</feature>
<evidence type="ECO:0000259" key="2">
    <source>
        <dbReference type="Pfam" id="PF20177"/>
    </source>
</evidence>
<evidence type="ECO:0000256" key="1">
    <source>
        <dbReference type="SAM" id="Phobius"/>
    </source>
</evidence>
<dbReference type="Proteomes" id="UP001316184">
    <property type="component" value="Chromosome"/>
</dbReference>
<keyword evidence="1" id="KW-1133">Transmembrane helix</keyword>
<protein>
    <recommendedName>
        <fullName evidence="2">DUF6542 domain-containing protein</fullName>
    </recommendedName>
</protein>
<feature type="transmembrane region" description="Helical" evidence="1">
    <location>
        <begin position="45"/>
        <end position="64"/>
    </location>
</feature>
<organism evidence="3 4">
    <name type="scientific">Aeromicrobium wangtongii</name>
    <dbReference type="NCBI Taxonomy" id="2969247"/>
    <lineage>
        <taxon>Bacteria</taxon>
        <taxon>Bacillati</taxon>
        <taxon>Actinomycetota</taxon>
        <taxon>Actinomycetes</taxon>
        <taxon>Propionibacteriales</taxon>
        <taxon>Nocardioidaceae</taxon>
        <taxon>Aeromicrobium</taxon>
    </lineage>
</organism>
<gene>
    <name evidence="3" type="ORF">NQV15_04160</name>
</gene>
<evidence type="ECO:0000313" key="4">
    <source>
        <dbReference type="Proteomes" id="UP001316184"/>
    </source>
</evidence>
<dbReference type="EMBL" id="CP102173">
    <property type="protein sequence ID" value="UUP14513.1"/>
    <property type="molecule type" value="Genomic_DNA"/>
</dbReference>
<proteinExistence type="predicted"/>
<keyword evidence="1" id="KW-0472">Membrane</keyword>
<keyword evidence="4" id="KW-1185">Reference proteome</keyword>
<feature type="transmembrane region" description="Helical" evidence="1">
    <location>
        <begin position="116"/>
        <end position="135"/>
    </location>
</feature>
<evidence type="ECO:0000313" key="3">
    <source>
        <dbReference type="EMBL" id="UUP14513.1"/>
    </source>
</evidence>
<keyword evidence="1" id="KW-0812">Transmembrane</keyword>
<feature type="transmembrane region" description="Helical" evidence="1">
    <location>
        <begin position="21"/>
        <end position="39"/>
    </location>
</feature>
<dbReference type="InterPro" id="IPR046672">
    <property type="entry name" value="DUF6542"/>
</dbReference>
<sequence length="140" mass="14356">MTQAAPRTPARTARPEPSARGAIVFACLAMAVILGLDLWDGSLDLLYSVGFCLIVVTAPLSVDARGLFATGVLPPLLMVLSLFAVCLFNSSAIQVSGMDPGAGTVARLIAATIDHGWTLAIGEALALAAIGLRVLGDPAR</sequence>
<dbReference type="Pfam" id="PF20177">
    <property type="entry name" value="DUF6542"/>
    <property type="match status" value="1"/>
</dbReference>
<reference evidence="3 4" key="1">
    <citation type="submission" date="2022-08" db="EMBL/GenBank/DDBJ databases">
        <title>novel species in genus Aeromicrobium.</title>
        <authorList>
            <person name="Ye L."/>
        </authorList>
    </citation>
    <scope>NUCLEOTIDE SEQUENCE [LARGE SCALE GENOMIC DNA]</scope>
    <source>
        <strain evidence="4">zg-Y1379</strain>
    </source>
</reference>
<name>A0ABY5M8Q3_9ACTN</name>
<dbReference type="RefSeq" id="WP_232398347.1">
    <property type="nucleotide sequence ID" value="NZ_CP102173.1"/>
</dbReference>